<dbReference type="Proteomes" id="UP001229421">
    <property type="component" value="Unassembled WGS sequence"/>
</dbReference>
<proteinExistence type="predicted"/>
<name>A0AAD8KG50_TARER</name>
<dbReference type="AlphaFoldDB" id="A0AAD8KG50"/>
<protein>
    <submittedName>
        <fullName evidence="1">Uncharacterized protein</fullName>
    </submittedName>
</protein>
<gene>
    <name evidence="1" type="ORF">QVD17_22507</name>
</gene>
<evidence type="ECO:0000313" key="2">
    <source>
        <dbReference type="Proteomes" id="UP001229421"/>
    </source>
</evidence>
<accession>A0AAD8KG50</accession>
<sequence>MDDRWKWVSFVDDLQKIWGVTMAVVVLASGGGGRRRWWPARLILHSLRSLSSKRCYYKHHTSMPMFS</sequence>
<keyword evidence="2" id="KW-1185">Reference proteome</keyword>
<reference evidence="1" key="1">
    <citation type="journal article" date="2023" name="bioRxiv">
        <title>Improved chromosome-level genome assembly for marigold (Tagetes erecta).</title>
        <authorList>
            <person name="Jiang F."/>
            <person name="Yuan L."/>
            <person name="Wang S."/>
            <person name="Wang H."/>
            <person name="Xu D."/>
            <person name="Wang A."/>
            <person name="Fan W."/>
        </authorList>
    </citation>
    <scope>NUCLEOTIDE SEQUENCE</scope>
    <source>
        <strain evidence="1">WSJ</strain>
        <tissue evidence="1">Leaf</tissue>
    </source>
</reference>
<evidence type="ECO:0000313" key="1">
    <source>
        <dbReference type="EMBL" id="KAK1420696.1"/>
    </source>
</evidence>
<comment type="caution">
    <text evidence="1">The sequence shown here is derived from an EMBL/GenBank/DDBJ whole genome shotgun (WGS) entry which is preliminary data.</text>
</comment>
<dbReference type="EMBL" id="JAUHHV010000006">
    <property type="protein sequence ID" value="KAK1420696.1"/>
    <property type="molecule type" value="Genomic_DNA"/>
</dbReference>
<organism evidence="1 2">
    <name type="scientific">Tagetes erecta</name>
    <name type="common">African marigold</name>
    <dbReference type="NCBI Taxonomy" id="13708"/>
    <lineage>
        <taxon>Eukaryota</taxon>
        <taxon>Viridiplantae</taxon>
        <taxon>Streptophyta</taxon>
        <taxon>Embryophyta</taxon>
        <taxon>Tracheophyta</taxon>
        <taxon>Spermatophyta</taxon>
        <taxon>Magnoliopsida</taxon>
        <taxon>eudicotyledons</taxon>
        <taxon>Gunneridae</taxon>
        <taxon>Pentapetalae</taxon>
        <taxon>asterids</taxon>
        <taxon>campanulids</taxon>
        <taxon>Asterales</taxon>
        <taxon>Asteraceae</taxon>
        <taxon>Asteroideae</taxon>
        <taxon>Heliantheae alliance</taxon>
        <taxon>Tageteae</taxon>
        <taxon>Tagetes</taxon>
    </lineage>
</organism>